<keyword evidence="3" id="KW-0677">Repeat</keyword>
<dbReference type="SMART" id="SM00320">
    <property type="entry name" value="WD40"/>
    <property type="match status" value="9"/>
</dbReference>
<comment type="caution">
    <text evidence="7">The sequence shown here is derived from an EMBL/GenBank/DDBJ whole genome shotgun (WGS) entry which is preliminary data.</text>
</comment>
<dbReference type="OrthoDB" id="3142434at2759"/>
<dbReference type="PROSITE" id="PS50082">
    <property type="entry name" value="WD_REPEATS_2"/>
    <property type="match status" value="3"/>
</dbReference>
<evidence type="ECO:0000313" key="8">
    <source>
        <dbReference type="Proteomes" id="UP000291343"/>
    </source>
</evidence>
<evidence type="ECO:0000256" key="2">
    <source>
        <dbReference type="ARBA" id="ARBA00022574"/>
    </source>
</evidence>
<dbReference type="GO" id="GO:0034388">
    <property type="term" value="C:Pwp2p-containing subcomplex of 90S preribosome"/>
    <property type="evidence" value="ECO:0007669"/>
    <property type="project" value="TreeGrafter"/>
</dbReference>
<dbReference type="GO" id="GO:0000028">
    <property type="term" value="P:ribosomal small subunit assembly"/>
    <property type="evidence" value="ECO:0007669"/>
    <property type="project" value="TreeGrafter"/>
</dbReference>
<dbReference type="Proteomes" id="UP000291343">
    <property type="component" value="Unassembled WGS sequence"/>
</dbReference>
<feature type="compositionally biased region" description="Acidic residues" evidence="5">
    <location>
        <begin position="257"/>
        <end position="267"/>
    </location>
</feature>
<dbReference type="SMR" id="A0A482WVJ9"/>
<dbReference type="AlphaFoldDB" id="A0A482WVJ9"/>
<sequence length="938" mass="104618">MKFHYKFSNLLGSVYKKGNVFFSPDGNCVFSPVGNRITVFDLKNNKSWTLPVESRFNFTAVDLSPNGSALIAVNEAGTASIVSMVSKQTVNKFEFKRPVCCIKFSPDGKHFAVCKENNVFIYKAPGNFTGDYNPMEMVRVFHGCFDETTCYFRIQFFFLVCFKFDLHCCGVIAVGSKDTSTRLYPLEKYANFREHTLSALSDSVVAVFFEKDSLDITTIGRNGKLCIWECSLSLSDLEPFDQSTAAPEKKKKKKGYEDDENQEEDDLNLLTGELRQQIMEELNEKKDEERKDSGDSGDSTKRLMKLCAKHYLCDQFGFDKPRLTAAAYHKDTHILVTGFSNGAFLIHELPDVNLIHSMSISEQAIRTVSLNSSGDWLALGCGGAGQGQLLVWEWQSETYVMKQQSHAAGMACLAYSIDGQYIATGGEDGKVKLWNTRSGFCFVTFTEHTSSVSSVRFASSRKFLVSASLDGTVRAFDMTRYRNFRTFTSPRPVQFVSLALDASGEFVAAGGQDVFEIYLWSMKVGRLLEVLTGHEGPVVGLAFSPVLSSTALASVSWDKTLRLWNAIESGAQSEAIFLSSDGVSVAYRPDGKAVIVATLNGHLTSFQVESASQSGCIEGRNDLSSGRLETDLITAKKSLAGKSFNTVCYSADGEYVIAGGQSKNVCIYYVKEGLLTKKFEITQNRSLDAVDDFINRRKMTEFGNMALVEERETPDKTEKAAVKLPGVRKGDMAARSTKPEIRVFQVQFSPTGQSWAAVTTEGLLIYSLDADYMFDPYQLDMNITPQTVKQTLLRKEYSEAIMMALRLNMPNITLEVFESIPSASIELCVSSLAQVYAQKSLDFVARVAESSRHIEYWMVWLECLLLRCTAPPLCTLLTVQRSVTRKYHDIAKICDYNKYTMKFLGRLGRVRKASRTEEEGESMDMDGEDDSMEMDVAN</sequence>
<dbReference type="PROSITE" id="PS50294">
    <property type="entry name" value="WD_REPEATS_REGION"/>
    <property type="match status" value="3"/>
</dbReference>
<name>A0A482WVJ9_LAOST</name>
<dbReference type="InParanoid" id="A0A482WVJ9"/>
<proteinExistence type="inferred from homology"/>
<dbReference type="FunCoup" id="A0A482WVJ9">
    <property type="interactions" value="963"/>
</dbReference>
<evidence type="ECO:0000259" key="6">
    <source>
        <dbReference type="Pfam" id="PF04003"/>
    </source>
</evidence>
<dbReference type="InterPro" id="IPR001680">
    <property type="entry name" value="WD40_rpt"/>
</dbReference>
<feature type="repeat" description="WD" evidence="4">
    <location>
        <begin position="531"/>
        <end position="565"/>
    </location>
</feature>
<feature type="repeat" description="WD" evidence="4">
    <location>
        <begin position="445"/>
        <end position="486"/>
    </location>
</feature>
<dbReference type="Pfam" id="PF04003">
    <property type="entry name" value="Utp12"/>
    <property type="match status" value="1"/>
</dbReference>
<dbReference type="SUPFAM" id="SSF69304">
    <property type="entry name" value="Tricorn protease N-terminal domain"/>
    <property type="match status" value="1"/>
</dbReference>
<dbReference type="InterPro" id="IPR007148">
    <property type="entry name" value="SSU_processome_Utp12"/>
</dbReference>
<evidence type="ECO:0000256" key="3">
    <source>
        <dbReference type="ARBA" id="ARBA00022737"/>
    </source>
</evidence>
<feature type="repeat" description="WD" evidence="4">
    <location>
        <begin position="403"/>
        <end position="444"/>
    </location>
</feature>
<feature type="region of interest" description="Disordered" evidence="5">
    <location>
        <begin position="243"/>
        <end position="270"/>
    </location>
</feature>
<dbReference type="EMBL" id="QKKF02024659">
    <property type="protein sequence ID" value="RZF37346.1"/>
    <property type="molecule type" value="Genomic_DNA"/>
</dbReference>
<dbReference type="InterPro" id="IPR027145">
    <property type="entry name" value="PWP2"/>
</dbReference>
<dbReference type="GO" id="GO:0000462">
    <property type="term" value="P:maturation of SSU-rRNA from tricistronic rRNA transcript (SSU-rRNA, 5.8S rRNA, LSU-rRNA)"/>
    <property type="evidence" value="ECO:0007669"/>
    <property type="project" value="TreeGrafter"/>
</dbReference>
<dbReference type="InterPro" id="IPR036322">
    <property type="entry name" value="WD40_repeat_dom_sf"/>
</dbReference>
<protein>
    <recommendedName>
        <fullName evidence="6">Small-subunit processome Utp12 domain-containing protein</fullName>
    </recommendedName>
</protein>
<comment type="similarity">
    <text evidence="1">Belongs to the WD repeat PWP2 family.</text>
</comment>
<accession>A0A482WVJ9</accession>
<dbReference type="PROSITE" id="PS00678">
    <property type="entry name" value="WD_REPEATS_1"/>
    <property type="match status" value="1"/>
</dbReference>
<dbReference type="STRING" id="195883.A0A482WVJ9"/>
<evidence type="ECO:0000256" key="1">
    <source>
        <dbReference type="ARBA" id="ARBA00010226"/>
    </source>
</evidence>
<feature type="compositionally biased region" description="Acidic residues" evidence="5">
    <location>
        <begin position="918"/>
        <end position="938"/>
    </location>
</feature>
<organism evidence="7 8">
    <name type="scientific">Laodelphax striatellus</name>
    <name type="common">Small brown planthopper</name>
    <name type="synonym">Delphax striatella</name>
    <dbReference type="NCBI Taxonomy" id="195883"/>
    <lineage>
        <taxon>Eukaryota</taxon>
        <taxon>Metazoa</taxon>
        <taxon>Ecdysozoa</taxon>
        <taxon>Arthropoda</taxon>
        <taxon>Hexapoda</taxon>
        <taxon>Insecta</taxon>
        <taxon>Pterygota</taxon>
        <taxon>Neoptera</taxon>
        <taxon>Paraneoptera</taxon>
        <taxon>Hemiptera</taxon>
        <taxon>Auchenorrhyncha</taxon>
        <taxon>Fulgoroidea</taxon>
        <taxon>Delphacidae</taxon>
        <taxon>Criomorphinae</taxon>
        <taxon>Laodelphax</taxon>
    </lineage>
</organism>
<dbReference type="SUPFAM" id="SSF50978">
    <property type="entry name" value="WD40 repeat-like"/>
    <property type="match status" value="2"/>
</dbReference>
<keyword evidence="2 4" id="KW-0853">WD repeat</keyword>
<evidence type="ECO:0000313" key="7">
    <source>
        <dbReference type="EMBL" id="RZF37346.1"/>
    </source>
</evidence>
<evidence type="ECO:0000256" key="4">
    <source>
        <dbReference type="PROSITE-ProRule" id="PRU00221"/>
    </source>
</evidence>
<dbReference type="InterPro" id="IPR015943">
    <property type="entry name" value="WD40/YVTN_repeat-like_dom_sf"/>
</dbReference>
<dbReference type="CDD" id="cd00200">
    <property type="entry name" value="WD40"/>
    <property type="match status" value="1"/>
</dbReference>
<feature type="region of interest" description="Disordered" evidence="5">
    <location>
        <begin position="914"/>
        <end position="938"/>
    </location>
</feature>
<feature type="domain" description="Small-subunit processome Utp12" evidence="6">
    <location>
        <begin position="814"/>
        <end position="905"/>
    </location>
</feature>
<reference evidence="7 8" key="1">
    <citation type="journal article" date="2017" name="Gigascience">
        <title>Genome sequence of the small brown planthopper, Laodelphax striatellus.</title>
        <authorList>
            <person name="Zhu J."/>
            <person name="Jiang F."/>
            <person name="Wang X."/>
            <person name="Yang P."/>
            <person name="Bao Y."/>
            <person name="Zhao W."/>
            <person name="Wang W."/>
            <person name="Lu H."/>
            <person name="Wang Q."/>
            <person name="Cui N."/>
            <person name="Li J."/>
            <person name="Chen X."/>
            <person name="Luo L."/>
            <person name="Yu J."/>
            <person name="Kang L."/>
            <person name="Cui F."/>
        </authorList>
    </citation>
    <scope>NUCLEOTIDE SEQUENCE [LARGE SCALE GENOMIC DNA]</scope>
    <source>
        <strain evidence="7">Lst14</strain>
    </source>
</reference>
<dbReference type="PANTHER" id="PTHR19858">
    <property type="entry name" value="WD40 REPEAT PROTEIN"/>
    <property type="match status" value="1"/>
</dbReference>
<gene>
    <name evidence="7" type="ORF">LSTR_LSTR010441</name>
</gene>
<dbReference type="InterPro" id="IPR019775">
    <property type="entry name" value="WD40_repeat_CS"/>
</dbReference>
<dbReference type="PANTHER" id="PTHR19858:SF0">
    <property type="entry name" value="PERIODIC TRYPTOPHAN PROTEIN 2 HOMOLOG"/>
    <property type="match status" value="1"/>
</dbReference>
<dbReference type="GO" id="GO:0032040">
    <property type="term" value="C:small-subunit processome"/>
    <property type="evidence" value="ECO:0007669"/>
    <property type="project" value="InterPro"/>
</dbReference>
<dbReference type="Pfam" id="PF00400">
    <property type="entry name" value="WD40"/>
    <property type="match status" value="4"/>
</dbReference>
<keyword evidence="8" id="KW-1185">Reference proteome</keyword>
<evidence type="ECO:0000256" key="5">
    <source>
        <dbReference type="SAM" id="MobiDB-lite"/>
    </source>
</evidence>
<dbReference type="Gene3D" id="2.130.10.10">
    <property type="entry name" value="YVTN repeat-like/Quinoprotein amine dehydrogenase"/>
    <property type="match status" value="3"/>
</dbReference>